<reference evidence="2" key="2">
    <citation type="submission" date="2023-06" db="EMBL/GenBank/DDBJ databases">
        <authorList>
            <consortium name="Lawrence Berkeley National Laboratory"/>
            <person name="Haridas S."/>
            <person name="Hensen N."/>
            <person name="Bonometti L."/>
            <person name="Westerberg I."/>
            <person name="Brannstrom I.O."/>
            <person name="Guillou S."/>
            <person name="Cros-Aarteil S."/>
            <person name="Calhoun S."/>
            <person name="Kuo A."/>
            <person name="Mondo S."/>
            <person name="Pangilinan J."/>
            <person name="Riley R."/>
            <person name="Labutti K."/>
            <person name="Andreopoulos B."/>
            <person name="Lipzen A."/>
            <person name="Chen C."/>
            <person name="Yanf M."/>
            <person name="Daum C."/>
            <person name="Ng V."/>
            <person name="Clum A."/>
            <person name="Steindorff A."/>
            <person name="Ohm R."/>
            <person name="Martin F."/>
            <person name="Silar P."/>
            <person name="Natvig D."/>
            <person name="Lalanne C."/>
            <person name="Gautier V."/>
            <person name="Ament-Velasquez S.L."/>
            <person name="Kruys A."/>
            <person name="Hutchinson M.I."/>
            <person name="Powell A.J."/>
            <person name="Barry K."/>
            <person name="Miller A.N."/>
            <person name="Grigoriev I.V."/>
            <person name="Debuchy R."/>
            <person name="Gladieux P."/>
            <person name="Thoren M.H."/>
            <person name="Johannesson H."/>
        </authorList>
    </citation>
    <scope>NUCLEOTIDE SEQUENCE</scope>
    <source>
        <strain evidence="2">SMH4131-1</strain>
    </source>
</reference>
<feature type="compositionally biased region" description="Low complexity" evidence="1">
    <location>
        <begin position="601"/>
        <end position="612"/>
    </location>
</feature>
<feature type="region of interest" description="Disordered" evidence="1">
    <location>
        <begin position="577"/>
        <end position="779"/>
    </location>
</feature>
<feature type="compositionally biased region" description="Polar residues" evidence="1">
    <location>
        <begin position="465"/>
        <end position="479"/>
    </location>
</feature>
<feature type="region of interest" description="Disordered" evidence="1">
    <location>
        <begin position="820"/>
        <end position="840"/>
    </location>
</feature>
<feature type="compositionally biased region" description="Basic and acidic residues" evidence="1">
    <location>
        <begin position="621"/>
        <end position="631"/>
    </location>
</feature>
<feature type="compositionally biased region" description="Low complexity" evidence="1">
    <location>
        <begin position="659"/>
        <end position="674"/>
    </location>
</feature>
<name>A0AAE0I3V5_9PEZI</name>
<dbReference type="Proteomes" id="UP001286456">
    <property type="component" value="Unassembled WGS sequence"/>
</dbReference>
<dbReference type="EMBL" id="JAUEPO010000007">
    <property type="protein sequence ID" value="KAK3317890.1"/>
    <property type="molecule type" value="Genomic_DNA"/>
</dbReference>
<feature type="region of interest" description="Disordered" evidence="1">
    <location>
        <begin position="141"/>
        <end position="396"/>
    </location>
</feature>
<keyword evidence="3" id="KW-1185">Reference proteome</keyword>
<feature type="compositionally biased region" description="Low complexity" evidence="1">
    <location>
        <begin position="693"/>
        <end position="714"/>
    </location>
</feature>
<dbReference type="AlphaFoldDB" id="A0AAE0I3V5"/>
<feature type="region of interest" description="Disordered" evidence="1">
    <location>
        <begin position="461"/>
        <end position="498"/>
    </location>
</feature>
<feature type="compositionally biased region" description="Polar residues" evidence="1">
    <location>
        <begin position="141"/>
        <end position="164"/>
    </location>
</feature>
<feature type="compositionally biased region" description="Basic and acidic residues" evidence="1">
    <location>
        <begin position="181"/>
        <end position="191"/>
    </location>
</feature>
<comment type="caution">
    <text evidence="2">The sequence shown here is derived from an EMBL/GenBank/DDBJ whole genome shotgun (WGS) entry which is preliminary data.</text>
</comment>
<feature type="compositionally biased region" description="Pro residues" evidence="1">
    <location>
        <begin position="285"/>
        <end position="301"/>
    </location>
</feature>
<evidence type="ECO:0000313" key="3">
    <source>
        <dbReference type="Proteomes" id="UP001286456"/>
    </source>
</evidence>
<evidence type="ECO:0000313" key="2">
    <source>
        <dbReference type="EMBL" id="KAK3317890.1"/>
    </source>
</evidence>
<accession>A0AAE0I3V5</accession>
<feature type="compositionally biased region" description="Polar residues" evidence="1">
    <location>
        <begin position="645"/>
        <end position="658"/>
    </location>
</feature>
<feature type="compositionally biased region" description="Polar residues" evidence="1">
    <location>
        <begin position="591"/>
        <end position="600"/>
    </location>
</feature>
<organism evidence="2 3">
    <name type="scientific">Cercophora scortea</name>
    <dbReference type="NCBI Taxonomy" id="314031"/>
    <lineage>
        <taxon>Eukaryota</taxon>
        <taxon>Fungi</taxon>
        <taxon>Dikarya</taxon>
        <taxon>Ascomycota</taxon>
        <taxon>Pezizomycotina</taxon>
        <taxon>Sordariomycetes</taxon>
        <taxon>Sordariomycetidae</taxon>
        <taxon>Sordariales</taxon>
        <taxon>Lasiosphaeriaceae</taxon>
        <taxon>Cercophora</taxon>
    </lineage>
</organism>
<protein>
    <submittedName>
        <fullName evidence="2">Uncharacterized protein</fullName>
    </submittedName>
</protein>
<feature type="compositionally biased region" description="Polar residues" evidence="1">
    <location>
        <begin position="217"/>
        <end position="229"/>
    </location>
</feature>
<proteinExistence type="predicted"/>
<sequence length="840" mass="89285">MNAHTPDLPQLTEEQLKNPYTAVLINNVSLQLWQVAHMYGISHDVHGHQHASGATEKDLRRLHPLWQRCEENKLSFSGTTIKTISPCSPVGSAPGPPDVLRLGDTPPFSAAQMRMDVPEGRYLTLKYGKHTAQVEGNEIPQNISESDMPSTPSDQHCTGSSTPRSHPDTEIGRGQPLTHTQEGKQPSDHESPSIGQPLDCPSRSRGGRGDMFWIGDNQKQSAVMQSAPEQQFGPASPAPQPVLPRYVARMPKPETEPVNLEMRAGRPVEAPSAVSRGADPDTPTRPKPPSPAQRPPIPQTPQPAGYGQALPSLLVLQGEPSHQSSPPSEPVPPAPGTEKRRSRSGSTRRYTPSLATIDDISPTFDGGTQADPHFAESASPMRASATPPLPFVVSAQPAAGTPTALLGGVEGSELPDRAEDEGINMVSLPLATGERNDAQSLGLSFPFSDPRGRLQVGIDVPTQAKGPSNTLPDTPSQWALTGGETSADGHHSPRPSAHAINLDLGPAFGTAHMDWDTPFQSARNTESSESYHESFPVARAKTPQSLAGGAYMASLEHSPVRQVFAFDKNTPILWVGGNGNDGNRGSGMSAGATSVGTIRTSSSSGWSKRSPSLTPAPEGDESPRASAERRPRTLGRLKGILHANVDSSVSPPRQSLPYSCSVPSLSTPVTTSTTQSMPKSQPRRPQTRPPPLQLSTWHSGSSNSPPLSDPLPSSRGEQRNLKCSLTPAMEASPVTPPTAAPSPLSLARPRRPATPPTQTTAPDLKSHWSPDSSPERKGLRRALRVFSIPKLQTKKSRGVFHDADKGPSQTVLEGMDRAMGVTADNGSTGGNGEGQFPSLP</sequence>
<feature type="compositionally biased region" description="Basic and acidic residues" evidence="1">
    <location>
        <begin position="764"/>
        <end position="777"/>
    </location>
</feature>
<evidence type="ECO:0000256" key="1">
    <source>
        <dbReference type="SAM" id="MobiDB-lite"/>
    </source>
</evidence>
<reference evidence="2" key="1">
    <citation type="journal article" date="2023" name="Mol. Phylogenet. Evol.">
        <title>Genome-scale phylogeny and comparative genomics of the fungal order Sordariales.</title>
        <authorList>
            <person name="Hensen N."/>
            <person name="Bonometti L."/>
            <person name="Westerberg I."/>
            <person name="Brannstrom I.O."/>
            <person name="Guillou S."/>
            <person name="Cros-Aarteil S."/>
            <person name="Calhoun S."/>
            <person name="Haridas S."/>
            <person name="Kuo A."/>
            <person name="Mondo S."/>
            <person name="Pangilinan J."/>
            <person name="Riley R."/>
            <person name="LaButti K."/>
            <person name="Andreopoulos B."/>
            <person name="Lipzen A."/>
            <person name="Chen C."/>
            <person name="Yan M."/>
            <person name="Daum C."/>
            <person name="Ng V."/>
            <person name="Clum A."/>
            <person name="Steindorff A."/>
            <person name="Ohm R.A."/>
            <person name="Martin F."/>
            <person name="Silar P."/>
            <person name="Natvig D.O."/>
            <person name="Lalanne C."/>
            <person name="Gautier V."/>
            <person name="Ament-Velasquez S.L."/>
            <person name="Kruys A."/>
            <person name="Hutchinson M.I."/>
            <person name="Powell A.J."/>
            <person name="Barry K."/>
            <person name="Miller A.N."/>
            <person name="Grigoriev I.V."/>
            <person name="Debuchy R."/>
            <person name="Gladieux P."/>
            <person name="Hiltunen Thoren M."/>
            <person name="Johannesson H."/>
        </authorList>
    </citation>
    <scope>NUCLEOTIDE SEQUENCE</scope>
    <source>
        <strain evidence="2">SMH4131-1</strain>
    </source>
</reference>
<gene>
    <name evidence="2" type="ORF">B0T19DRAFT_301309</name>
</gene>